<name>A0A072V2H8_MEDTR</name>
<dbReference type="GO" id="GO:1902531">
    <property type="term" value="P:regulation of intracellular signal transduction"/>
    <property type="evidence" value="ECO:0000318"/>
    <property type="project" value="GO_Central"/>
</dbReference>
<dbReference type="InterPro" id="IPR015655">
    <property type="entry name" value="PP2C"/>
</dbReference>
<dbReference type="PROSITE" id="PS51746">
    <property type="entry name" value="PPM_2"/>
    <property type="match status" value="1"/>
</dbReference>
<dbReference type="SMART" id="SM00332">
    <property type="entry name" value="PP2Cc"/>
    <property type="match status" value="1"/>
</dbReference>
<dbReference type="Gene3D" id="3.60.40.10">
    <property type="entry name" value="PPM-type phosphatase domain"/>
    <property type="match status" value="1"/>
</dbReference>
<reference evidence="14 17" key="2">
    <citation type="journal article" date="2014" name="BMC Genomics">
        <title>An improved genome release (version Mt4.0) for the model legume Medicago truncatula.</title>
        <authorList>
            <person name="Tang H."/>
            <person name="Krishnakumar V."/>
            <person name="Bidwell S."/>
            <person name="Rosen B."/>
            <person name="Chan A."/>
            <person name="Zhou S."/>
            <person name="Gentzbittel L."/>
            <person name="Childs K.L."/>
            <person name="Yandell M."/>
            <person name="Gundlach H."/>
            <person name="Mayer K.F."/>
            <person name="Schwartz D.C."/>
            <person name="Town C.D."/>
        </authorList>
    </citation>
    <scope>GENOME REANNOTATION</scope>
    <source>
        <strain evidence="14">A17</strain>
        <strain evidence="16 17">cv. Jemalong A17</strain>
    </source>
</reference>
<dbReference type="InterPro" id="IPR001932">
    <property type="entry name" value="PPM-type_phosphatase-like_dom"/>
</dbReference>
<evidence type="ECO:0000313" key="14">
    <source>
        <dbReference type="EMBL" id="KEH32310.1"/>
    </source>
</evidence>
<feature type="coiled-coil region" evidence="12">
    <location>
        <begin position="18"/>
        <end position="45"/>
    </location>
</feature>
<proteinExistence type="inferred from homology"/>
<evidence type="ECO:0000256" key="10">
    <source>
        <dbReference type="ARBA" id="ARBA00047761"/>
    </source>
</evidence>
<comment type="cofactor">
    <cofactor evidence="2">
        <name>Mg(2+)</name>
        <dbReference type="ChEBI" id="CHEBI:18420"/>
    </cofactor>
</comment>
<dbReference type="EMBL" id="PSQE01000004">
    <property type="protein sequence ID" value="RHN64307.1"/>
    <property type="molecule type" value="Genomic_DNA"/>
</dbReference>
<evidence type="ECO:0000313" key="15">
    <source>
        <dbReference type="EMBL" id="RHN64307.1"/>
    </source>
</evidence>
<dbReference type="SUPFAM" id="SSF81606">
    <property type="entry name" value="PP2C-like"/>
    <property type="match status" value="1"/>
</dbReference>
<dbReference type="InterPro" id="IPR036457">
    <property type="entry name" value="PPM-type-like_dom_sf"/>
</dbReference>
<evidence type="ECO:0000259" key="13">
    <source>
        <dbReference type="PROSITE" id="PS51746"/>
    </source>
</evidence>
<keyword evidence="9" id="KW-0464">Manganese</keyword>
<dbReference type="EMBL" id="CM001220">
    <property type="protein sequence ID" value="KEH32310.1"/>
    <property type="molecule type" value="Genomic_DNA"/>
</dbReference>
<dbReference type="GO" id="GO:0009414">
    <property type="term" value="P:response to water deprivation"/>
    <property type="evidence" value="ECO:0000318"/>
    <property type="project" value="GO_Central"/>
</dbReference>
<keyword evidence="17" id="KW-1185">Reference proteome</keyword>
<dbReference type="KEGG" id="mtr:25494091"/>
<reference evidence="18" key="4">
    <citation type="journal article" date="2018" name="Nat. Plants">
        <title>Whole-genome landscape of Medicago truncatula symbiotic genes.</title>
        <authorList>
            <person name="Pecrix Y."/>
            <person name="Staton S.E."/>
            <person name="Sallet E."/>
            <person name="Lelandais-Briere C."/>
            <person name="Moreau S."/>
            <person name="Carrere S."/>
            <person name="Blein T."/>
            <person name="Jardinaud M.F."/>
            <person name="Latrasse D."/>
            <person name="Zouine M."/>
            <person name="Zahm M."/>
            <person name="Kreplak J."/>
            <person name="Mayjonade B."/>
            <person name="Satge C."/>
            <person name="Perez M."/>
            <person name="Cauet S."/>
            <person name="Marande W."/>
            <person name="Chantry-Darmon C."/>
            <person name="Lopez-Roques C."/>
            <person name="Bouchez O."/>
            <person name="Berard A."/>
            <person name="Debelle F."/>
            <person name="Munos S."/>
            <person name="Bendahmane A."/>
            <person name="Berges H."/>
            <person name="Niebel A."/>
            <person name="Buitink J."/>
            <person name="Frugier F."/>
            <person name="Benhamed M."/>
            <person name="Crespi M."/>
            <person name="Gouzy J."/>
            <person name="Gamas P."/>
        </authorList>
    </citation>
    <scope>NUCLEOTIDE SEQUENCE [LARGE SCALE GENOMIC DNA]</scope>
    <source>
        <strain evidence="18">cv. Jemalong A17</strain>
    </source>
</reference>
<accession>A0A072V2H8</accession>
<dbReference type="HOGENOM" id="CLU_013173_6_0_1"/>
<evidence type="ECO:0000313" key="16">
    <source>
        <dbReference type="EnsemblPlants" id="KEH32310"/>
    </source>
</evidence>
<protein>
    <recommendedName>
        <fullName evidence="4">protein-serine/threonine phosphatase</fullName>
        <ecNumber evidence="4">3.1.3.16</ecNumber>
    </recommendedName>
</protein>
<keyword evidence="7" id="KW-0460">Magnesium</keyword>
<dbReference type="ExpressionAtlas" id="A0A072V2H8">
    <property type="expression patterns" value="differential"/>
</dbReference>
<reference evidence="15" key="5">
    <citation type="journal article" date="2018" name="Nat. Plants">
        <title>Whole-genome landscape of Medicago truncatula symbiotic genes.</title>
        <authorList>
            <person name="Pecrix Y."/>
            <person name="Gamas P."/>
            <person name="Carrere S."/>
        </authorList>
    </citation>
    <scope>NUCLEOTIDE SEQUENCE</scope>
    <source>
        <tissue evidence="15">Leaves</tissue>
    </source>
</reference>
<dbReference type="GO" id="GO:0046872">
    <property type="term" value="F:metal ion binding"/>
    <property type="evidence" value="ECO:0007669"/>
    <property type="project" value="UniProtKB-KW"/>
</dbReference>
<evidence type="ECO:0000256" key="3">
    <source>
        <dbReference type="ARBA" id="ARBA00006702"/>
    </source>
</evidence>
<comment type="catalytic activity">
    <reaction evidence="10">
        <text>O-phospho-L-seryl-[protein] + H2O = L-seryl-[protein] + phosphate</text>
        <dbReference type="Rhea" id="RHEA:20629"/>
        <dbReference type="Rhea" id="RHEA-COMP:9863"/>
        <dbReference type="Rhea" id="RHEA-COMP:11604"/>
        <dbReference type="ChEBI" id="CHEBI:15377"/>
        <dbReference type="ChEBI" id="CHEBI:29999"/>
        <dbReference type="ChEBI" id="CHEBI:43474"/>
        <dbReference type="ChEBI" id="CHEBI:83421"/>
        <dbReference type="EC" id="3.1.3.16"/>
    </reaction>
</comment>
<evidence type="ECO:0000256" key="8">
    <source>
        <dbReference type="ARBA" id="ARBA00022912"/>
    </source>
</evidence>
<feature type="domain" description="PPM-type phosphatase" evidence="13">
    <location>
        <begin position="60"/>
        <end position="352"/>
    </location>
</feature>
<dbReference type="FunFam" id="3.60.40.10:FF:000038">
    <property type="entry name" value="Probable protein phosphatase 2C 34"/>
    <property type="match status" value="1"/>
</dbReference>
<comment type="similarity">
    <text evidence="3">Belongs to the PP2C family.</text>
</comment>
<dbReference type="GO" id="GO:0045926">
    <property type="term" value="P:negative regulation of growth"/>
    <property type="evidence" value="ECO:0007669"/>
    <property type="project" value="UniProtKB-ARBA"/>
</dbReference>
<evidence type="ECO:0000313" key="17">
    <source>
        <dbReference type="Proteomes" id="UP000002051"/>
    </source>
</evidence>
<evidence type="ECO:0000256" key="5">
    <source>
        <dbReference type="ARBA" id="ARBA00022723"/>
    </source>
</evidence>
<dbReference type="Proteomes" id="UP000265566">
    <property type="component" value="Chromosome 4"/>
</dbReference>
<dbReference type="CDD" id="cd00143">
    <property type="entry name" value="PP2Cc"/>
    <property type="match status" value="1"/>
</dbReference>
<evidence type="ECO:0000256" key="7">
    <source>
        <dbReference type="ARBA" id="ARBA00022842"/>
    </source>
</evidence>
<comment type="catalytic activity">
    <reaction evidence="11">
        <text>O-phospho-L-threonyl-[protein] + H2O = L-threonyl-[protein] + phosphate</text>
        <dbReference type="Rhea" id="RHEA:47004"/>
        <dbReference type="Rhea" id="RHEA-COMP:11060"/>
        <dbReference type="Rhea" id="RHEA-COMP:11605"/>
        <dbReference type="ChEBI" id="CHEBI:15377"/>
        <dbReference type="ChEBI" id="CHEBI:30013"/>
        <dbReference type="ChEBI" id="CHEBI:43474"/>
        <dbReference type="ChEBI" id="CHEBI:61977"/>
        <dbReference type="EC" id="3.1.3.16"/>
    </reaction>
</comment>
<keyword evidence="6 15" id="KW-0378">Hydrolase</keyword>
<evidence type="ECO:0000256" key="12">
    <source>
        <dbReference type="SAM" id="Coils"/>
    </source>
</evidence>
<dbReference type="AlphaFoldDB" id="A0A072V2H8"/>
<dbReference type="GO" id="GO:0004722">
    <property type="term" value="F:protein serine/threonine phosphatase activity"/>
    <property type="evidence" value="ECO:0000318"/>
    <property type="project" value="GO_Central"/>
</dbReference>
<dbReference type="Pfam" id="PF00481">
    <property type="entry name" value="PP2C"/>
    <property type="match status" value="1"/>
</dbReference>
<comment type="cofactor">
    <cofactor evidence="1">
        <name>Mn(2+)</name>
        <dbReference type="ChEBI" id="CHEBI:29035"/>
    </cofactor>
</comment>
<dbReference type="Proteomes" id="UP000002051">
    <property type="component" value="Chromosome 4"/>
</dbReference>
<evidence type="ECO:0000256" key="9">
    <source>
        <dbReference type="ARBA" id="ARBA00023211"/>
    </source>
</evidence>
<organism evidence="14 17">
    <name type="scientific">Medicago truncatula</name>
    <name type="common">Barrel medic</name>
    <name type="synonym">Medicago tribuloides</name>
    <dbReference type="NCBI Taxonomy" id="3880"/>
    <lineage>
        <taxon>Eukaryota</taxon>
        <taxon>Viridiplantae</taxon>
        <taxon>Streptophyta</taxon>
        <taxon>Embryophyta</taxon>
        <taxon>Tracheophyta</taxon>
        <taxon>Spermatophyta</taxon>
        <taxon>Magnoliopsida</taxon>
        <taxon>eudicotyledons</taxon>
        <taxon>Gunneridae</taxon>
        <taxon>Pentapetalae</taxon>
        <taxon>rosids</taxon>
        <taxon>fabids</taxon>
        <taxon>Fabales</taxon>
        <taxon>Fabaceae</taxon>
        <taxon>Papilionoideae</taxon>
        <taxon>50 kb inversion clade</taxon>
        <taxon>NPAAA clade</taxon>
        <taxon>Hologalegina</taxon>
        <taxon>IRL clade</taxon>
        <taxon>Trifolieae</taxon>
        <taxon>Medicago</taxon>
    </lineage>
</organism>
<evidence type="ECO:0000313" key="18">
    <source>
        <dbReference type="Proteomes" id="UP000265566"/>
    </source>
</evidence>
<dbReference type="EnsemblPlants" id="KEH32310">
    <property type="protein sequence ID" value="KEH32310"/>
    <property type="gene ID" value="MTR_4g120410"/>
</dbReference>
<evidence type="ECO:0000256" key="6">
    <source>
        <dbReference type="ARBA" id="ARBA00022801"/>
    </source>
</evidence>
<dbReference type="OrthoDB" id="10264738at2759"/>
<evidence type="ECO:0000256" key="11">
    <source>
        <dbReference type="ARBA" id="ARBA00048336"/>
    </source>
</evidence>
<sequence>MVHFPSFVNGLARTMSIKKEKNFRKDDARKAVEELAKEARKNELLLSSSGVVKANKDNSFVSVFTHRGQKGVNQDRLIVWEEFGCQQDMMFCGVFDGHGPWGHFVAKRVRKLIPAILLCNWQKNLAAASIDLDLKMEGDKNIHGLDLWKQSYIKTFAAVDQDLKLHTGIDSFQSGTTALTIIKQGENLIIANVGDSRLVLATTSEDGTLFPLQLTTDFKPNLPNEAERIKESKGRVFCMKDEPGVYRVWMPNGKTPGLAISRAFGDYCMKDYGLISVPDVTHRKLTTGDQFIILATDGVWDVVSNEEAVKIVCAAAHKEKAGERLVKYAIREWKRKRSGIAMDDMSAICLFFHQLPHTKAFD</sequence>
<evidence type="ECO:0000256" key="2">
    <source>
        <dbReference type="ARBA" id="ARBA00001946"/>
    </source>
</evidence>
<reference evidence="16" key="3">
    <citation type="submission" date="2015-04" db="UniProtKB">
        <authorList>
            <consortium name="EnsemblPlants"/>
        </authorList>
    </citation>
    <scope>IDENTIFICATION</scope>
    <source>
        <strain evidence="16">cv. Jemalong A17</strain>
    </source>
</reference>
<dbReference type="EC" id="3.1.3.16" evidence="4"/>
<reference evidence="14 17" key="1">
    <citation type="journal article" date="2011" name="Nature">
        <title>The Medicago genome provides insight into the evolution of rhizobial symbioses.</title>
        <authorList>
            <person name="Young N.D."/>
            <person name="Debelle F."/>
            <person name="Oldroyd G.E."/>
            <person name="Geurts R."/>
            <person name="Cannon S.B."/>
            <person name="Udvardi M.K."/>
            <person name="Benedito V.A."/>
            <person name="Mayer K.F."/>
            <person name="Gouzy J."/>
            <person name="Schoof H."/>
            <person name="Van de Peer Y."/>
            <person name="Proost S."/>
            <person name="Cook D.R."/>
            <person name="Meyers B.C."/>
            <person name="Spannagl M."/>
            <person name="Cheung F."/>
            <person name="De Mita S."/>
            <person name="Krishnakumar V."/>
            <person name="Gundlach H."/>
            <person name="Zhou S."/>
            <person name="Mudge J."/>
            <person name="Bharti A.K."/>
            <person name="Murray J.D."/>
            <person name="Naoumkina M.A."/>
            <person name="Rosen B."/>
            <person name="Silverstein K.A."/>
            <person name="Tang H."/>
            <person name="Rombauts S."/>
            <person name="Zhao P.X."/>
            <person name="Zhou P."/>
            <person name="Barbe V."/>
            <person name="Bardou P."/>
            <person name="Bechner M."/>
            <person name="Bellec A."/>
            <person name="Berger A."/>
            <person name="Berges H."/>
            <person name="Bidwell S."/>
            <person name="Bisseling T."/>
            <person name="Choisne N."/>
            <person name="Couloux A."/>
            <person name="Denny R."/>
            <person name="Deshpande S."/>
            <person name="Dai X."/>
            <person name="Doyle J.J."/>
            <person name="Dudez A.M."/>
            <person name="Farmer A.D."/>
            <person name="Fouteau S."/>
            <person name="Franken C."/>
            <person name="Gibelin C."/>
            <person name="Gish J."/>
            <person name="Goldstein S."/>
            <person name="Gonzalez A.J."/>
            <person name="Green P.J."/>
            <person name="Hallab A."/>
            <person name="Hartog M."/>
            <person name="Hua A."/>
            <person name="Humphray S.J."/>
            <person name="Jeong D.H."/>
            <person name="Jing Y."/>
            <person name="Jocker A."/>
            <person name="Kenton S.M."/>
            <person name="Kim D.J."/>
            <person name="Klee K."/>
            <person name="Lai H."/>
            <person name="Lang C."/>
            <person name="Lin S."/>
            <person name="Macmil S.L."/>
            <person name="Magdelenat G."/>
            <person name="Matthews L."/>
            <person name="McCorrison J."/>
            <person name="Monaghan E.L."/>
            <person name="Mun J.H."/>
            <person name="Najar F.Z."/>
            <person name="Nicholson C."/>
            <person name="Noirot C."/>
            <person name="O'Bleness M."/>
            <person name="Paule C.R."/>
            <person name="Poulain J."/>
            <person name="Prion F."/>
            <person name="Qin B."/>
            <person name="Qu C."/>
            <person name="Retzel E.F."/>
            <person name="Riddle C."/>
            <person name="Sallet E."/>
            <person name="Samain S."/>
            <person name="Samson N."/>
            <person name="Sanders I."/>
            <person name="Saurat O."/>
            <person name="Scarpelli C."/>
            <person name="Schiex T."/>
            <person name="Segurens B."/>
            <person name="Severin A.J."/>
            <person name="Sherrier D.J."/>
            <person name="Shi R."/>
            <person name="Sims S."/>
            <person name="Singer S.R."/>
            <person name="Sinharoy S."/>
            <person name="Sterck L."/>
            <person name="Viollet A."/>
            <person name="Wang B.B."/>
            <person name="Wang K."/>
            <person name="Wang M."/>
            <person name="Wang X."/>
            <person name="Warfsmann J."/>
            <person name="Weissenbach J."/>
            <person name="White D.D."/>
            <person name="White J.D."/>
            <person name="Wiley G.B."/>
            <person name="Wincker P."/>
            <person name="Xing Y."/>
            <person name="Yang L."/>
            <person name="Yao Z."/>
            <person name="Ying F."/>
            <person name="Zhai J."/>
            <person name="Zhou L."/>
            <person name="Zuber A."/>
            <person name="Denarie J."/>
            <person name="Dixon R.A."/>
            <person name="May G.D."/>
            <person name="Schwartz D.C."/>
            <person name="Rogers J."/>
            <person name="Quetier F."/>
            <person name="Town C.D."/>
            <person name="Roe B.A."/>
        </authorList>
    </citation>
    <scope>NUCLEOTIDE SEQUENCE [LARGE SCALE GENOMIC DNA]</scope>
    <source>
        <strain evidence="14">A17</strain>
        <strain evidence="16 17">cv. Jemalong A17</strain>
    </source>
</reference>
<dbReference type="PANTHER" id="PTHR47992">
    <property type="entry name" value="PROTEIN PHOSPHATASE"/>
    <property type="match status" value="1"/>
</dbReference>
<keyword evidence="5" id="KW-0479">Metal-binding</keyword>
<evidence type="ECO:0000256" key="4">
    <source>
        <dbReference type="ARBA" id="ARBA00013081"/>
    </source>
</evidence>
<evidence type="ECO:0000256" key="1">
    <source>
        <dbReference type="ARBA" id="ARBA00001936"/>
    </source>
</evidence>
<keyword evidence="8" id="KW-0904">Protein phosphatase</keyword>
<keyword evidence="12" id="KW-0175">Coiled coil</keyword>
<gene>
    <name evidence="16" type="primary">25494091</name>
    <name evidence="14" type="ordered locus">MTR_4g120410</name>
    <name evidence="15" type="ORF">MtrunA17_Chr4g0067711</name>
</gene>
<dbReference type="Gramene" id="rna27111">
    <property type="protein sequence ID" value="RHN64307.1"/>
    <property type="gene ID" value="gene27111"/>
</dbReference>